<evidence type="ECO:0000313" key="2">
    <source>
        <dbReference type="Proteomes" id="UP000239735"/>
    </source>
</evidence>
<protein>
    <submittedName>
        <fullName evidence="1">Uncharacterized protein</fullName>
    </submittedName>
</protein>
<accession>A0A2N9L445</accession>
<reference evidence="2" key="1">
    <citation type="submission" date="2018-02" db="EMBL/GenBank/DDBJ databases">
        <authorList>
            <person name="Hausmann B."/>
        </authorList>
    </citation>
    <scope>NUCLEOTIDE SEQUENCE [LARGE SCALE GENOMIC DNA]</scope>
    <source>
        <strain evidence="2">Peat soil MAG SbA5</strain>
    </source>
</reference>
<gene>
    <name evidence="1" type="ORF">SBA5_110095</name>
</gene>
<name>A0A2N9L445_9BACT</name>
<dbReference type="AlphaFoldDB" id="A0A2N9L445"/>
<dbReference type="Proteomes" id="UP000239735">
    <property type="component" value="Unassembled WGS sequence"/>
</dbReference>
<organism evidence="1 2">
    <name type="scientific">Candidatus Sulfuritelmatomonas gaucii</name>
    <dbReference type="NCBI Taxonomy" id="2043161"/>
    <lineage>
        <taxon>Bacteria</taxon>
        <taxon>Pseudomonadati</taxon>
        <taxon>Acidobacteriota</taxon>
        <taxon>Terriglobia</taxon>
        <taxon>Terriglobales</taxon>
        <taxon>Acidobacteriaceae</taxon>
        <taxon>Candidatus Sulfuritelmatomonas</taxon>
    </lineage>
</organism>
<sequence length="80" mass="9142">MQTLYLIHIALRYQFLQAKLLGASSRAKKPLRDSFRLIVTKGAERQLPPSRFTIKSVDTWFWELNHEDAAGIADGISVVR</sequence>
<proteinExistence type="predicted"/>
<dbReference type="EMBL" id="OKRB01000013">
    <property type="protein sequence ID" value="SPE17735.1"/>
    <property type="molecule type" value="Genomic_DNA"/>
</dbReference>
<evidence type="ECO:0000313" key="1">
    <source>
        <dbReference type="EMBL" id="SPE17735.1"/>
    </source>
</evidence>